<gene>
    <name evidence="8" type="ORF">D0864_03576</name>
</gene>
<dbReference type="SUPFAM" id="SSF52540">
    <property type="entry name" value="P-loop containing nucleoside triphosphate hydrolases"/>
    <property type="match status" value="4"/>
</dbReference>
<dbReference type="InterPro" id="IPR050773">
    <property type="entry name" value="CbxX/CfxQ_RuBisCO_ESX"/>
</dbReference>
<dbReference type="InterPro" id="IPR027417">
    <property type="entry name" value="P-loop_NTPase"/>
</dbReference>
<evidence type="ECO:0000256" key="2">
    <source>
        <dbReference type="ARBA" id="ARBA00022741"/>
    </source>
</evidence>
<comment type="similarity">
    <text evidence="1">Belongs to the CbxX/CfxQ family.</text>
</comment>
<protein>
    <recommendedName>
        <fullName evidence="7">AAA+ ATPase domain-containing protein</fullName>
    </recommendedName>
</protein>
<feature type="compositionally biased region" description="Polar residues" evidence="6">
    <location>
        <begin position="1223"/>
        <end position="1241"/>
    </location>
</feature>
<feature type="region of interest" description="Disordered" evidence="6">
    <location>
        <begin position="2138"/>
        <end position="2185"/>
    </location>
</feature>
<dbReference type="CDD" id="cd00009">
    <property type="entry name" value="AAA"/>
    <property type="match status" value="3"/>
</dbReference>
<keyword evidence="5" id="KW-0175">Coiled coil</keyword>
<feature type="domain" description="AAA+ ATPase" evidence="7">
    <location>
        <begin position="1612"/>
        <end position="1833"/>
    </location>
</feature>
<sequence length="2307" mass="256397">MVLQGSAQRLGRLKNIFFAFIDGKRTVSSGNEAVLFIESVCAQEDKRLCIEKLASSSHGLGNLRTSMRMQLVDEFINGAATNLILYLDDPAVELLCAGGLRKKVLVTMLDPPTFWNDFVAAAMTKRLRGKAEYAFSWVLLLLLCWTDSPLEVDGIAQKMVDANPFLESADDATKKLVNRIEHALAAKHANLPAIASGPGGRHDNDKVDYRQISLFPTQQELACKEKPYYRRADDLKNIPMASRVHAHLDNQFRLLREDFLAELREEVNVASKVSGPCRNMRLRGLEFLGTYFGDDRFATPFAMVFSVRHGLEAFANLPENQRKAHLNNNPKFLPREAFGCILQGGEVVSFATLLRAEEPLMEEVPAVTLVVPGTEALERVLSCVFGSSSLDFVLMSTPVFAYEPILRCLQTKLELPLSDLLLSTNEDERVEDGLTSEITPCDLTEALLHSRTNVQDILNLPKPVQLDESQLKSLVAGLRQSVSLIQGPPGKPTSILPLLITQRVADAEISGTGKSFTGALLAKALFDNTNESILVLCYTNHALNQFLEDLIDIGIDQSSMVRLGSKSSGKTEPLSLRNRTRGFSHPFDVINDSRNTMNEQKAAIEESLTDCLQYRANTADMLSYLEFAEDDWAFFYALKTPGMGENEEIVGPKGKKVTQTYVFDRWLQGKDAGIFVDQVHESHDYVWQMNREARRAKWTEWEAEQRKELLTKVNEAVKSYNKSEALLRKAWTQQHGQIIRDKRIVACTTTAAAKYTEHIQSASPGVILVEEAGEILESHVLTAMTPSVRQLILIGDHQQLRPKVKAYALSVEKGDGYDLNRSLFERLILAGFPHTTLQEQYRMCPEISSLVRHLGYPSLRDAPSTLEREPVRGIDSRVVFIDHRKPERAAPQIADRRDQGATVSKQNQWEVAMVLKIVRYMAQQGYGTSDQVVLTPYLGQLHLLRNELAEENDPVLNNLDSFDLVQAGLMIAASAAHNKRPISISTIDNYQGEESDIVIVSLTRSNANGDIGFMSSPERLNVLLSRARKALILIGNSETFMARTKGAATWKPLFDTLASNGDMHDGLPVSCSQHPNWHRVMTESSDFEKHCPDGGCSEPCSGIDLACKIHKCPQKCHKAIDHSKLKCKQYVHDQCPKGHTIAWQCFTLRPSSCSTCDTEARRLYEKQQRDLALEKERQARQQAYKKQLAEIDDEIDRQRRLLKDAQDEVDRRNTIHQRMQDLENVQSRVQQQKDATISQVTRDAVSGNDPAHNPSASASALSSTPANTKGTTAPPLSLARDDWDRQKQLDGAKNAALDKLMAMTGLENVKQAFLDIKASIDLKVRQNADMSKQRFGAALLGNPGTGKTTVARLYAEFLTNVGALPGDHVIETTGSKLANEGVSGCKKMIEEIQNTGGGALFIDEAYQLSSGSSYSGAAVLDFLLAEVENLTKKVVFILAGYNKEMESFFSHNSGIPSRFPRSLQFADYEDTELLDIMTNVIHKRYGGRMEYEDGVKGLFARTVARRIGRGRGRPGFGNARAVENEIANVEARQAKRINKARRAGQQPSDFFLTKEDLIGPEPSDVLKDNKTWAKLKQLVGLQAVKESVNALFASMQTNYERQLQEQPLIDFDLNRVFLGSPGTGKTTVAKLYGQILADLGFLSNGEVIVKSPADFVGNVLGASEANTKGILQSARGKVLVIDEAYGLYAGSGGGAGDPYKAAVIDTIVAEVQSVPGDDQCVLLLGYNEQMEEMMQNANPGLARRFPIDSAFIFEDFDDQQIAQVLDFKLQQQGLHMATKARTVALQSLSRARDRPHFGNAGEVDIILNKAKINQQKRIAKDRTAKSTELEAIDVDPDFRRTEKATTDFALLFRGFVNVDKIVEKLNQYQRIAANARHKAMDPKDEIPFNFLFRGPPGTGKTSIARKMGKVYYDMGFLSTAQVVECSAKDLMGEYAGQTGPKTDKLVESALGKILFIDEAYRLAEGSYAKEDMDQLVDCVTKPKFFQKLIIILAGYEKDINHLMSVNPGLTSRFPETIDFAPMRPEHCLEQLVTLLQQKGYDISALAAPSEVFKNHVLTLFGQLGSLENFGNGRDVKTLAKSISSDLLSSVEAGNLCSVVTEDSVISALEKMINERTKRAEHAVAGALRTFAGQSAQLQYQQSPPALPHANISSHTAVSHQTAQNQHEKEPNSSSQADEGDDLCNIPTTTAVRDAGVSDAIWKQLQRDKLKVVEEARELERLADEERRLHEWLKECADAEKARKLAEIERKKKELEERKRQEAAEQKKLMQMGLCPVGYHWIRQSGGYRCAGGSHWVSERDVGKWMGR</sequence>
<dbReference type="CDD" id="cd18808">
    <property type="entry name" value="SF1_C_Upf1"/>
    <property type="match status" value="1"/>
</dbReference>
<dbReference type="PANTHER" id="PTHR43392">
    <property type="entry name" value="AAA-TYPE ATPASE FAMILY PROTEIN / ANKYRIN REPEAT FAMILY PROTEIN"/>
    <property type="match status" value="1"/>
</dbReference>
<keyword evidence="2" id="KW-0547">Nucleotide-binding</keyword>
<evidence type="ECO:0000313" key="8">
    <source>
        <dbReference type="EMBL" id="RMZ00988.1"/>
    </source>
</evidence>
<dbReference type="FunFam" id="3.40.50.300:FF:000216">
    <property type="entry name" value="Type VII secretion ATPase EccA"/>
    <property type="match status" value="3"/>
</dbReference>
<dbReference type="CDD" id="cd06008">
    <property type="entry name" value="NF-X1-zinc-finger"/>
    <property type="match status" value="1"/>
</dbReference>
<evidence type="ECO:0000256" key="3">
    <source>
        <dbReference type="ARBA" id="ARBA00022806"/>
    </source>
</evidence>
<keyword evidence="3" id="KW-0347">Helicase</keyword>
<dbReference type="PRINTS" id="PR00819">
    <property type="entry name" value="CBXCFQXSUPER"/>
</dbReference>
<proteinExistence type="inferred from homology"/>
<dbReference type="Pfam" id="PF13087">
    <property type="entry name" value="AAA_12"/>
    <property type="match status" value="1"/>
</dbReference>
<dbReference type="CDD" id="cd17936">
    <property type="entry name" value="EEXXEc_NFX1"/>
    <property type="match status" value="1"/>
</dbReference>
<keyword evidence="4" id="KW-0067">ATP-binding</keyword>
<dbReference type="InterPro" id="IPR041679">
    <property type="entry name" value="DNA2/NAM7-like_C"/>
</dbReference>
<feature type="coiled-coil region" evidence="5">
    <location>
        <begin position="1181"/>
        <end position="1208"/>
    </location>
</feature>
<dbReference type="InterPro" id="IPR000641">
    <property type="entry name" value="CbxX/CfxQ"/>
</dbReference>
<evidence type="ECO:0000256" key="1">
    <source>
        <dbReference type="ARBA" id="ARBA00010378"/>
    </source>
</evidence>
<evidence type="ECO:0000256" key="4">
    <source>
        <dbReference type="ARBA" id="ARBA00022840"/>
    </source>
</evidence>
<feature type="domain" description="AAA+ ATPase" evidence="7">
    <location>
        <begin position="1886"/>
        <end position="2023"/>
    </location>
</feature>
<feature type="coiled-coil region" evidence="5">
    <location>
        <begin position="2204"/>
        <end position="2271"/>
    </location>
</feature>
<dbReference type="SMART" id="SM00382">
    <property type="entry name" value="AAA"/>
    <property type="match status" value="3"/>
</dbReference>
<evidence type="ECO:0000256" key="6">
    <source>
        <dbReference type="SAM" id="MobiDB-lite"/>
    </source>
</evidence>
<evidence type="ECO:0000259" key="7">
    <source>
        <dbReference type="SMART" id="SM00382"/>
    </source>
</evidence>
<dbReference type="EMBL" id="QWIO01000283">
    <property type="protein sequence ID" value="RMZ00988.1"/>
    <property type="molecule type" value="Genomic_DNA"/>
</dbReference>
<feature type="region of interest" description="Disordered" evidence="6">
    <location>
        <begin position="1223"/>
        <end position="1281"/>
    </location>
</feature>
<dbReference type="FunFam" id="3.40.50.300:FF:001660">
    <property type="entry name" value="NF-X1 finger and helicase protein, putative"/>
    <property type="match status" value="1"/>
</dbReference>
<dbReference type="Pfam" id="PF13086">
    <property type="entry name" value="AAA_11"/>
    <property type="match status" value="1"/>
</dbReference>
<dbReference type="GO" id="GO:0005524">
    <property type="term" value="F:ATP binding"/>
    <property type="evidence" value="ECO:0007669"/>
    <property type="project" value="UniProtKB-KW"/>
</dbReference>
<dbReference type="InterPro" id="IPR003959">
    <property type="entry name" value="ATPase_AAA_core"/>
</dbReference>
<feature type="domain" description="AAA+ ATPase" evidence="7">
    <location>
        <begin position="1333"/>
        <end position="1469"/>
    </location>
</feature>
<keyword evidence="3" id="KW-0378">Hydrolase</keyword>
<dbReference type="VEuPathDB" id="FungiDB:BTJ68_06845"/>
<dbReference type="InterPro" id="IPR003593">
    <property type="entry name" value="AAA+_ATPase"/>
</dbReference>
<feature type="compositionally biased region" description="Polar residues" evidence="6">
    <location>
        <begin position="2150"/>
        <end position="2164"/>
    </location>
</feature>
<dbReference type="InterPro" id="IPR041677">
    <property type="entry name" value="DNA2/NAM7_AAA_11"/>
</dbReference>
<dbReference type="FunFam" id="1.10.8.60:FF:000160">
    <property type="entry name" value="WGS project CABT00000000 data, contig 2.55"/>
    <property type="match status" value="1"/>
</dbReference>
<dbReference type="PANTHER" id="PTHR43392:SF2">
    <property type="entry name" value="AAA-TYPE ATPASE FAMILY PROTEIN _ ANKYRIN REPEAT FAMILY PROTEIN"/>
    <property type="match status" value="1"/>
</dbReference>
<dbReference type="InterPro" id="IPR047187">
    <property type="entry name" value="SF1_C_Upf1"/>
</dbReference>
<feature type="compositionally biased region" description="Low complexity" evidence="6">
    <location>
        <begin position="1248"/>
        <end position="1267"/>
    </location>
</feature>
<dbReference type="InterPro" id="IPR041627">
    <property type="entry name" value="AAA_lid_6"/>
</dbReference>
<comment type="caution">
    <text evidence="8">The sequence shown here is derived from an EMBL/GenBank/DDBJ whole genome shotgun (WGS) entry which is preliminary data.</text>
</comment>
<dbReference type="GO" id="GO:0004386">
    <property type="term" value="F:helicase activity"/>
    <property type="evidence" value="ECO:0007669"/>
    <property type="project" value="InterPro"/>
</dbReference>
<dbReference type="Pfam" id="PF00004">
    <property type="entry name" value="AAA"/>
    <property type="match status" value="3"/>
</dbReference>
<dbReference type="GO" id="GO:0016887">
    <property type="term" value="F:ATP hydrolysis activity"/>
    <property type="evidence" value="ECO:0007669"/>
    <property type="project" value="InterPro"/>
</dbReference>
<accession>A0A3M7GJF1</accession>
<dbReference type="Proteomes" id="UP000269539">
    <property type="component" value="Unassembled WGS sequence"/>
</dbReference>
<reference evidence="8 9" key="1">
    <citation type="journal article" date="2018" name="BMC Genomics">
        <title>Genomic evidence for intraspecific hybridization in a clonal and extremely halotolerant yeast.</title>
        <authorList>
            <person name="Gostincar C."/>
            <person name="Stajich J.E."/>
            <person name="Zupancic J."/>
            <person name="Zalar P."/>
            <person name="Gunde-Cimerman N."/>
        </authorList>
    </citation>
    <scope>NUCLEOTIDE SEQUENCE [LARGE SCALE GENOMIC DNA]</scope>
    <source>
        <strain evidence="8 9">EXF-10513</strain>
    </source>
</reference>
<dbReference type="Gene3D" id="1.10.8.60">
    <property type="match status" value="2"/>
</dbReference>
<organism evidence="8 9">
    <name type="scientific">Hortaea werneckii</name>
    <name type="common">Black yeast</name>
    <name type="synonym">Cladosporium werneckii</name>
    <dbReference type="NCBI Taxonomy" id="91943"/>
    <lineage>
        <taxon>Eukaryota</taxon>
        <taxon>Fungi</taxon>
        <taxon>Dikarya</taxon>
        <taxon>Ascomycota</taxon>
        <taxon>Pezizomycotina</taxon>
        <taxon>Dothideomycetes</taxon>
        <taxon>Dothideomycetidae</taxon>
        <taxon>Mycosphaerellales</taxon>
        <taxon>Teratosphaeriaceae</taxon>
        <taxon>Hortaea</taxon>
    </lineage>
</organism>
<evidence type="ECO:0000256" key="5">
    <source>
        <dbReference type="SAM" id="Coils"/>
    </source>
</evidence>
<dbReference type="Pfam" id="PF17866">
    <property type="entry name" value="AAA_lid_6"/>
    <property type="match status" value="1"/>
</dbReference>
<name>A0A3M7GJF1_HORWE</name>
<evidence type="ECO:0000313" key="9">
    <source>
        <dbReference type="Proteomes" id="UP000269539"/>
    </source>
</evidence>
<dbReference type="Gene3D" id="3.40.50.300">
    <property type="entry name" value="P-loop containing nucleotide triphosphate hydrolases"/>
    <property type="match status" value="5"/>
</dbReference>